<organism evidence="2 3">
    <name type="scientific">Mycena chlorophos</name>
    <name type="common">Agaric fungus</name>
    <name type="synonym">Agaricus chlorophos</name>
    <dbReference type="NCBI Taxonomy" id="658473"/>
    <lineage>
        <taxon>Eukaryota</taxon>
        <taxon>Fungi</taxon>
        <taxon>Dikarya</taxon>
        <taxon>Basidiomycota</taxon>
        <taxon>Agaricomycotina</taxon>
        <taxon>Agaricomycetes</taxon>
        <taxon>Agaricomycetidae</taxon>
        <taxon>Agaricales</taxon>
        <taxon>Marasmiineae</taxon>
        <taxon>Mycenaceae</taxon>
        <taxon>Mycena</taxon>
    </lineage>
</organism>
<gene>
    <name evidence="2" type="ORF">HMN09_00498400</name>
</gene>
<protein>
    <submittedName>
        <fullName evidence="2">Uncharacterized protein</fullName>
    </submittedName>
</protein>
<comment type="caution">
    <text evidence="2">The sequence shown here is derived from an EMBL/GenBank/DDBJ whole genome shotgun (WGS) entry which is preliminary data.</text>
</comment>
<reference evidence="2" key="1">
    <citation type="submission" date="2020-05" db="EMBL/GenBank/DDBJ databases">
        <title>Mycena genomes resolve the evolution of fungal bioluminescence.</title>
        <authorList>
            <person name="Tsai I.J."/>
        </authorList>
    </citation>
    <scope>NUCLEOTIDE SEQUENCE</scope>
    <source>
        <strain evidence="2">110903Hualien_Pintung</strain>
    </source>
</reference>
<dbReference type="Gene3D" id="1.10.510.10">
    <property type="entry name" value="Transferase(Phosphotransferase) domain 1"/>
    <property type="match status" value="1"/>
</dbReference>
<dbReference type="EMBL" id="JACAZE010000006">
    <property type="protein sequence ID" value="KAF7313425.1"/>
    <property type="molecule type" value="Genomic_DNA"/>
</dbReference>
<evidence type="ECO:0000256" key="1">
    <source>
        <dbReference type="SAM" id="MobiDB-lite"/>
    </source>
</evidence>
<dbReference type="Proteomes" id="UP000613580">
    <property type="component" value="Unassembled WGS sequence"/>
</dbReference>
<keyword evidence="3" id="KW-1185">Reference proteome</keyword>
<dbReference type="OrthoDB" id="3269050at2759"/>
<evidence type="ECO:0000313" key="2">
    <source>
        <dbReference type="EMBL" id="KAF7313425.1"/>
    </source>
</evidence>
<dbReference type="PANTHER" id="PTHR37171:SF1">
    <property type="entry name" value="SERINE_THREONINE-PROTEIN KINASE YRZF-RELATED"/>
    <property type="match status" value="1"/>
</dbReference>
<dbReference type="AlphaFoldDB" id="A0A8H6T9J3"/>
<name>A0A8H6T9J3_MYCCL</name>
<dbReference type="InterPro" id="IPR052396">
    <property type="entry name" value="Meiotic_Drive_Suppr_Kinase"/>
</dbReference>
<accession>A0A8H6T9J3</accession>
<dbReference type="InterPro" id="IPR011009">
    <property type="entry name" value="Kinase-like_dom_sf"/>
</dbReference>
<proteinExistence type="predicted"/>
<dbReference type="PANTHER" id="PTHR37171">
    <property type="entry name" value="SERINE/THREONINE-PROTEIN KINASE YRZF-RELATED"/>
    <property type="match status" value="1"/>
</dbReference>
<feature type="region of interest" description="Disordered" evidence="1">
    <location>
        <begin position="1"/>
        <end position="28"/>
    </location>
</feature>
<evidence type="ECO:0000313" key="3">
    <source>
        <dbReference type="Proteomes" id="UP000613580"/>
    </source>
</evidence>
<sequence length="325" mass="36576">MYRNDPPTAGLKPSATSTDYKPESESPPTLECDLDDEMLYLHSYYQPGAQLTINIRSCIDETIERTVDVTIAKALTPFTMSQVLLVDVEPPIPDILPAATNSLVLKVFDPRFLQHRNGTKGSAPHPWTLAAETTAARRREFGMNTHTQLPTWWPDDNDAAGWEEYYHHNLEEMFQNEVAAYERLLPLQGRSIPICYAHGSIVPQTRCKRLVVPRVLVLSYIPGPNLRAIQAGRISPNVGRSLVDTTRAFNALGVIHDDLRAENVLLSPSDRPSRAFVIDFGNAIVRDGESDEEWDWTLEENDEPQLMEMLLDKLGVDHTDLEAMD</sequence>
<dbReference type="SUPFAM" id="SSF56112">
    <property type="entry name" value="Protein kinase-like (PK-like)"/>
    <property type="match status" value="1"/>
</dbReference>